<evidence type="ECO:0000259" key="10">
    <source>
        <dbReference type="Pfam" id="PF03449"/>
    </source>
</evidence>
<dbReference type="SUPFAM" id="SSF54534">
    <property type="entry name" value="FKBP-like"/>
    <property type="match status" value="1"/>
</dbReference>
<evidence type="ECO:0000256" key="4">
    <source>
        <dbReference type="ARBA" id="ARBA00023125"/>
    </source>
</evidence>
<evidence type="ECO:0000259" key="9">
    <source>
        <dbReference type="Pfam" id="PF01272"/>
    </source>
</evidence>
<dbReference type="Pfam" id="PF01272">
    <property type="entry name" value="GreA_GreB"/>
    <property type="match status" value="1"/>
</dbReference>
<comment type="similarity">
    <text evidence="1 8">Belongs to the GreA/GreB family.</text>
</comment>
<dbReference type="HAMAP" id="MF_00105">
    <property type="entry name" value="GreA_GreB"/>
    <property type="match status" value="1"/>
</dbReference>
<reference evidence="11" key="1">
    <citation type="submission" date="2024-06" db="EMBL/GenBank/DDBJ databases">
        <title>A Novel Isolate, Dehalogenimonas sp. Strain 4OHTPN, Dechlorinates Aromatic 4 Hydroxy chlorothalonil by a Novel Reductive Dehalogenase.</title>
        <authorList>
            <person name="Liu G."/>
        </authorList>
    </citation>
    <scope>NUCLEOTIDE SEQUENCE</scope>
    <source>
        <strain evidence="11">4OHTPN</strain>
    </source>
</reference>
<proteinExistence type="inferred from homology"/>
<dbReference type="GO" id="GO:0032784">
    <property type="term" value="P:regulation of DNA-templated transcription elongation"/>
    <property type="evidence" value="ECO:0007669"/>
    <property type="project" value="UniProtKB-UniRule"/>
</dbReference>
<dbReference type="PANTHER" id="PTHR30437:SF4">
    <property type="entry name" value="TRANSCRIPTION ELONGATION FACTOR GREA"/>
    <property type="match status" value="1"/>
</dbReference>
<dbReference type="FunFam" id="1.10.287.180:FF:000001">
    <property type="entry name" value="Transcription elongation factor GreA"/>
    <property type="match status" value="1"/>
</dbReference>
<comment type="function">
    <text evidence="6 8">Necessary for efficient RNA polymerase transcription elongation past template-encoded arresting sites. The arresting sites in DNA have the property of trapping a certain fraction of elongating RNA polymerases that pass through, resulting in locked ternary complexes. Cleavage of the nascent transcript by cleavage factors such as GreA or GreB allows the resumption of elongation from the new 3'terminus. GreA releases sequences of 2 to 3 nucleotides.</text>
</comment>
<dbReference type="GO" id="GO:0070063">
    <property type="term" value="F:RNA polymerase binding"/>
    <property type="evidence" value="ECO:0007669"/>
    <property type="project" value="InterPro"/>
</dbReference>
<keyword evidence="5 8" id="KW-0804">Transcription</keyword>
<evidence type="ECO:0000256" key="6">
    <source>
        <dbReference type="ARBA" id="ARBA00024916"/>
    </source>
</evidence>
<dbReference type="GO" id="GO:0006354">
    <property type="term" value="P:DNA-templated transcription elongation"/>
    <property type="evidence" value="ECO:0007669"/>
    <property type="project" value="TreeGrafter"/>
</dbReference>
<organism evidence="11">
    <name type="scientific">Dehalogenimonas sp. 4OHTPN</name>
    <dbReference type="NCBI Taxonomy" id="3166643"/>
    <lineage>
        <taxon>Bacteria</taxon>
        <taxon>Bacillati</taxon>
        <taxon>Chloroflexota</taxon>
        <taxon>Dehalococcoidia</taxon>
        <taxon>Dehalococcoidales</taxon>
        <taxon>Dehalococcoidaceae</taxon>
        <taxon>Dehalogenimonas</taxon>
    </lineage>
</organism>
<evidence type="ECO:0000256" key="5">
    <source>
        <dbReference type="ARBA" id="ARBA00023163"/>
    </source>
</evidence>
<keyword evidence="3 8" id="KW-0805">Transcription regulation</keyword>
<dbReference type="EMBL" id="CP159307">
    <property type="protein sequence ID" value="XCH32591.1"/>
    <property type="molecule type" value="Genomic_DNA"/>
</dbReference>
<dbReference type="InterPro" id="IPR022691">
    <property type="entry name" value="Tscrpt_elong_fac_GreA/B_N"/>
</dbReference>
<dbReference type="Gene3D" id="3.10.50.30">
    <property type="entry name" value="Transcription elongation factor, GreA/GreB, C-terminal domain"/>
    <property type="match status" value="1"/>
</dbReference>
<evidence type="ECO:0000256" key="1">
    <source>
        <dbReference type="ARBA" id="ARBA00008213"/>
    </source>
</evidence>
<dbReference type="InterPro" id="IPR028624">
    <property type="entry name" value="Tscrpt_elong_fac_GreA/B"/>
</dbReference>
<dbReference type="GO" id="GO:0003746">
    <property type="term" value="F:translation elongation factor activity"/>
    <property type="evidence" value="ECO:0007669"/>
    <property type="project" value="UniProtKB-KW"/>
</dbReference>
<evidence type="ECO:0000256" key="2">
    <source>
        <dbReference type="ARBA" id="ARBA00013729"/>
    </source>
</evidence>
<dbReference type="PANTHER" id="PTHR30437">
    <property type="entry name" value="TRANSCRIPTION ELONGATION FACTOR GREA"/>
    <property type="match status" value="1"/>
</dbReference>
<dbReference type="Gene3D" id="1.10.287.180">
    <property type="entry name" value="Transcription elongation factor, GreA/GreB, N-terminal domain"/>
    <property type="match status" value="1"/>
</dbReference>
<keyword evidence="4 8" id="KW-0238">DNA-binding</keyword>
<sequence length="268" mass="29172">MTETQNDRPADLTDAAVAYLGSLSSGKREAVTPAVMNFVRWYGAHQSIDKIAPPKLGEYAESQPSGEDGAAKIKAVREMLAFAARQNWISSEMSGHLKVRKVVARVRSSNSRPAVEKLVLTTDKQAEMTAELAGLKERRVHVIDDIKRAAADKDLKENAPYHAAREEKARLDGKIKELETLLKHAVVGEQECAAGTMADLGRKVTLKETVSGIQRTYLLVTPREVNPKTGRISPVSPIGKAVMGRSAGEIVEVVAPACTVKYLIECIE</sequence>
<dbReference type="InterPro" id="IPR036953">
    <property type="entry name" value="GreA/GreB_C_sf"/>
</dbReference>
<evidence type="ECO:0000256" key="3">
    <source>
        <dbReference type="ARBA" id="ARBA00023015"/>
    </source>
</evidence>
<dbReference type="SUPFAM" id="SSF46557">
    <property type="entry name" value="GreA transcript cleavage protein, N-terminal domain"/>
    <property type="match status" value="1"/>
</dbReference>
<evidence type="ECO:0000256" key="7">
    <source>
        <dbReference type="ARBA" id="ARBA00030776"/>
    </source>
</evidence>
<dbReference type="AlphaFoldDB" id="A0AAU8G865"/>
<accession>A0AAU8G865</accession>
<gene>
    <name evidence="8 11" type="primary">greA</name>
    <name evidence="11" type="ORF">ABV300_05300</name>
</gene>
<dbReference type="InterPro" id="IPR023459">
    <property type="entry name" value="Tscrpt_elong_fac_GreA/B_fam"/>
</dbReference>
<name>A0AAU8G865_9CHLR</name>
<dbReference type="RefSeq" id="WP_353713864.1">
    <property type="nucleotide sequence ID" value="NZ_CP159307.1"/>
</dbReference>
<dbReference type="Pfam" id="PF03449">
    <property type="entry name" value="GreA_GreB_N"/>
    <property type="match status" value="1"/>
</dbReference>
<protein>
    <recommendedName>
        <fullName evidence="2 8">Transcription elongation factor GreA</fullName>
    </recommendedName>
    <alternativeName>
        <fullName evidence="7 8">Transcript cleavage factor GreA</fullName>
    </alternativeName>
</protein>
<feature type="domain" description="Transcription elongation factor GreA/GreB N-terminal" evidence="10">
    <location>
        <begin position="119"/>
        <end position="187"/>
    </location>
</feature>
<feature type="domain" description="Transcription elongation factor GreA/GreB C-terminal" evidence="9">
    <location>
        <begin position="199"/>
        <end position="267"/>
    </location>
</feature>
<evidence type="ECO:0000313" key="11">
    <source>
        <dbReference type="EMBL" id="XCH32591.1"/>
    </source>
</evidence>
<keyword evidence="11" id="KW-0251">Elongation factor</keyword>
<dbReference type="InterPro" id="IPR036805">
    <property type="entry name" value="Tscrpt_elong_fac_GreA/B_N_sf"/>
</dbReference>
<evidence type="ECO:0000256" key="8">
    <source>
        <dbReference type="HAMAP-Rule" id="MF_00105"/>
    </source>
</evidence>
<dbReference type="InterPro" id="IPR001437">
    <property type="entry name" value="Tscrpt_elong_fac_GreA/B_C"/>
</dbReference>
<dbReference type="GO" id="GO:0003677">
    <property type="term" value="F:DNA binding"/>
    <property type="evidence" value="ECO:0007669"/>
    <property type="project" value="UniProtKB-UniRule"/>
</dbReference>
<keyword evidence="11" id="KW-0648">Protein biosynthesis</keyword>